<dbReference type="OrthoDB" id="877403at2"/>
<dbReference type="AlphaFoldDB" id="A0A2Z4IGL8"/>
<protein>
    <submittedName>
        <fullName evidence="2">DNA polymerase III subunit gamma/tau</fullName>
    </submittedName>
</protein>
<evidence type="ECO:0000313" key="2">
    <source>
        <dbReference type="EMBL" id="AWW29859.1"/>
    </source>
</evidence>
<evidence type="ECO:0000313" key="3">
    <source>
        <dbReference type="Proteomes" id="UP000248688"/>
    </source>
</evidence>
<accession>A0A2Z4IGL8</accession>
<gene>
    <name evidence="2" type="ORF">DN752_06845</name>
</gene>
<dbReference type="RefSeq" id="WP_112783256.1">
    <property type="nucleotide sequence ID" value="NZ_CP030041.1"/>
</dbReference>
<organism evidence="2 3">
    <name type="scientific">Echinicola strongylocentroti</name>
    <dbReference type="NCBI Taxonomy" id="1795355"/>
    <lineage>
        <taxon>Bacteria</taxon>
        <taxon>Pseudomonadati</taxon>
        <taxon>Bacteroidota</taxon>
        <taxon>Cytophagia</taxon>
        <taxon>Cytophagales</taxon>
        <taxon>Cyclobacteriaceae</taxon>
        <taxon>Echinicola</taxon>
    </lineage>
</organism>
<evidence type="ECO:0000256" key="1">
    <source>
        <dbReference type="SAM" id="MobiDB-lite"/>
    </source>
</evidence>
<dbReference type="Proteomes" id="UP000248688">
    <property type="component" value="Chromosome"/>
</dbReference>
<keyword evidence="3" id="KW-1185">Reference proteome</keyword>
<name>A0A2Z4IGL8_9BACT</name>
<sequence length="169" mass="19389">MEVRKTVPIPANLTEAKQQVKTEAVEAQENPVKEESKTTTDQGPAKNNPFDKGKLGAILENAIAGFKQQKRHIEGTLLKQPFEVEENKVKFFLNGELQEHRFAQFKPELIGMLRKKLENYFVEIDFEVKEDAVSEEEKLYTSTDKLAYLSKKSPALKELQKRFGLETDF</sequence>
<dbReference type="KEGG" id="est:DN752_06845"/>
<dbReference type="EMBL" id="CP030041">
    <property type="protein sequence ID" value="AWW29859.1"/>
    <property type="molecule type" value="Genomic_DNA"/>
</dbReference>
<reference evidence="2 3" key="1">
    <citation type="submission" date="2018-06" db="EMBL/GenBank/DDBJ databases">
        <title>Echinicola strongylocentroti sp. nov., isolated from a sea urchin Strongylocentrotus intermedius.</title>
        <authorList>
            <person name="Bae S.S."/>
        </authorList>
    </citation>
    <scope>NUCLEOTIDE SEQUENCE [LARGE SCALE GENOMIC DNA]</scope>
    <source>
        <strain evidence="2 3">MEBiC08714</strain>
    </source>
</reference>
<feature type="region of interest" description="Disordered" evidence="1">
    <location>
        <begin position="1"/>
        <end position="51"/>
    </location>
</feature>
<proteinExistence type="predicted"/>